<dbReference type="InterPro" id="IPR030489">
    <property type="entry name" value="TR_Rrf2-type_CS"/>
</dbReference>
<evidence type="ECO:0000313" key="1">
    <source>
        <dbReference type="EMBL" id="GGO12708.1"/>
    </source>
</evidence>
<dbReference type="InterPro" id="IPR000944">
    <property type="entry name" value="Tscrpt_reg_Rrf2"/>
</dbReference>
<dbReference type="PANTHER" id="PTHR33221">
    <property type="entry name" value="WINGED HELIX-TURN-HELIX TRANSCRIPTIONAL REGULATOR, RRF2 FAMILY"/>
    <property type="match status" value="1"/>
</dbReference>
<dbReference type="InterPro" id="IPR036390">
    <property type="entry name" value="WH_DNA-bd_sf"/>
</dbReference>
<dbReference type="GeneID" id="97244562"/>
<name>A0A8H9LAD9_9ACTN</name>
<dbReference type="Pfam" id="PF02082">
    <property type="entry name" value="Rrf2"/>
    <property type="match status" value="1"/>
</dbReference>
<organism evidence="1 2">
    <name type="scientific">Microbispora bryophytorum</name>
    <dbReference type="NCBI Taxonomy" id="1460882"/>
    <lineage>
        <taxon>Bacteria</taxon>
        <taxon>Bacillati</taxon>
        <taxon>Actinomycetota</taxon>
        <taxon>Actinomycetes</taxon>
        <taxon>Streptosporangiales</taxon>
        <taxon>Streptosporangiaceae</taxon>
        <taxon>Microbispora</taxon>
    </lineage>
</organism>
<dbReference type="Proteomes" id="UP000653480">
    <property type="component" value="Unassembled WGS sequence"/>
</dbReference>
<proteinExistence type="predicted"/>
<dbReference type="PROSITE" id="PS51197">
    <property type="entry name" value="HTH_RRF2_2"/>
    <property type="match status" value="1"/>
</dbReference>
<protein>
    <submittedName>
        <fullName evidence="1">Rrf2 family transcriptional regulator</fullName>
    </submittedName>
</protein>
<dbReference type="NCBIfam" id="TIGR00738">
    <property type="entry name" value="rrf2_super"/>
    <property type="match status" value="1"/>
</dbReference>
<dbReference type="RefSeq" id="WP_142568788.1">
    <property type="nucleotide sequence ID" value="NZ_JBICTF010000001.1"/>
</dbReference>
<dbReference type="AlphaFoldDB" id="A0A8H9LAD9"/>
<comment type="caution">
    <text evidence="1">The sequence shown here is derived from an EMBL/GenBank/DDBJ whole genome shotgun (WGS) entry which is preliminary data.</text>
</comment>
<dbReference type="GO" id="GO:0005829">
    <property type="term" value="C:cytosol"/>
    <property type="evidence" value="ECO:0007669"/>
    <property type="project" value="TreeGrafter"/>
</dbReference>
<keyword evidence="2" id="KW-1185">Reference proteome</keyword>
<evidence type="ECO:0000313" key="2">
    <source>
        <dbReference type="Proteomes" id="UP000653480"/>
    </source>
</evidence>
<dbReference type="InterPro" id="IPR036388">
    <property type="entry name" value="WH-like_DNA-bd_sf"/>
</dbReference>
<dbReference type="Gene3D" id="1.10.10.10">
    <property type="entry name" value="Winged helix-like DNA-binding domain superfamily/Winged helix DNA-binding domain"/>
    <property type="match status" value="1"/>
</dbReference>
<reference evidence="1" key="2">
    <citation type="submission" date="2020-09" db="EMBL/GenBank/DDBJ databases">
        <authorList>
            <person name="Sun Q."/>
            <person name="Zhou Y."/>
        </authorList>
    </citation>
    <scope>NUCLEOTIDE SEQUENCE</scope>
    <source>
        <strain evidence="1">CGMCC 4.7138</strain>
    </source>
</reference>
<dbReference type="PANTHER" id="PTHR33221:SF13">
    <property type="entry name" value="TRANSCRIPTIONAL REGULATOR-RELATED"/>
    <property type="match status" value="1"/>
</dbReference>
<dbReference type="EMBL" id="BMMN01000004">
    <property type="protein sequence ID" value="GGO12708.1"/>
    <property type="molecule type" value="Genomic_DNA"/>
</dbReference>
<reference evidence="1" key="1">
    <citation type="journal article" date="2014" name="Int. J. Syst. Evol. Microbiol.">
        <title>Complete genome sequence of Corynebacterium casei LMG S-19264T (=DSM 44701T), isolated from a smear-ripened cheese.</title>
        <authorList>
            <consortium name="US DOE Joint Genome Institute (JGI-PGF)"/>
            <person name="Walter F."/>
            <person name="Albersmeier A."/>
            <person name="Kalinowski J."/>
            <person name="Ruckert C."/>
        </authorList>
    </citation>
    <scope>NUCLEOTIDE SEQUENCE</scope>
    <source>
        <strain evidence="1">CGMCC 4.7138</strain>
    </source>
</reference>
<dbReference type="SUPFAM" id="SSF46785">
    <property type="entry name" value="Winged helix' DNA-binding domain"/>
    <property type="match status" value="1"/>
</dbReference>
<gene>
    <name evidence="1" type="ORF">GCM10011574_31460</name>
</gene>
<dbReference type="GO" id="GO:0003700">
    <property type="term" value="F:DNA-binding transcription factor activity"/>
    <property type="evidence" value="ECO:0007669"/>
    <property type="project" value="TreeGrafter"/>
</dbReference>
<sequence>MRMSEGVEWAMHCCLTLAWLGNEVPVSTAKLAAGFELPSAYLNKQLQALARAGIMTSTPGARGGFRLARPLEEITVMDVVMAIEGPGEAFQCTEIRRRGAGVARPESQFRAPCAVSTAMRKAELAWRQALTAQTLADVQAAANRRAPQAGEVIRRWYEQN</sequence>
<accession>A0A8H9LAD9</accession>
<dbReference type="PROSITE" id="PS01332">
    <property type="entry name" value="HTH_RRF2_1"/>
    <property type="match status" value="1"/>
</dbReference>
<dbReference type="OrthoDB" id="9808360at2"/>